<evidence type="ECO:0000256" key="2">
    <source>
        <dbReference type="SAM" id="Phobius"/>
    </source>
</evidence>
<dbReference type="Proteomes" id="UP000541535">
    <property type="component" value="Unassembled WGS sequence"/>
</dbReference>
<feature type="coiled-coil region" evidence="1">
    <location>
        <begin position="145"/>
        <end position="179"/>
    </location>
</feature>
<dbReference type="Gene3D" id="3.30.565.10">
    <property type="entry name" value="Histidine kinase-like ATPase, C-terminal domain"/>
    <property type="match status" value="1"/>
</dbReference>
<dbReference type="InterPro" id="IPR050640">
    <property type="entry name" value="Bact_2-comp_sensor_kinase"/>
</dbReference>
<organism evidence="4 5">
    <name type="scientific">Pseudoduganella violacea</name>
    <dbReference type="NCBI Taxonomy" id="1715466"/>
    <lineage>
        <taxon>Bacteria</taxon>
        <taxon>Pseudomonadati</taxon>
        <taxon>Pseudomonadota</taxon>
        <taxon>Betaproteobacteria</taxon>
        <taxon>Burkholderiales</taxon>
        <taxon>Oxalobacteraceae</taxon>
        <taxon>Telluria group</taxon>
        <taxon>Pseudoduganella</taxon>
    </lineage>
</organism>
<feature type="domain" description="Signal transduction histidine kinase internal region" evidence="3">
    <location>
        <begin position="169"/>
        <end position="248"/>
    </location>
</feature>
<dbReference type="Pfam" id="PF06580">
    <property type="entry name" value="His_kinase"/>
    <property type="match status" value="1"/>
</dbReference>
<dbReference type="AlphaFoldDB" id="A0A7W5B932"/>
<dbReference type="GO" id="GO:0016020">
    <property type="term" value="C:membrane"/>
    <property type="evidence" value="ECO:0007669"/>
    <property type="project" value="InterPro"/>
</dbReference>
<dbReference type="PANTHER" id="PTHR34220">
    <property type="entry name" value="SENSOR HISTIDINE KINASE YPDA"/>
    <property type="match status" value="1"/>
</dbReference>
<keyword evidence="5" id="KW-1185">Reference proteome</keyword>
<dbReference type="PANTHER" id="PTHR34220:SF9">
    <property type="entry name" value="SIGNAL TRANSDUCTION HISTIDINE KINASE INTERNAL REGION DOMAIN-CONTAINING PROTEIN"/>
    <property type="match status" value="1"/>
</dbReference>
<evidence type="ECO:0000313" key="5">
    <source>
        <dbReference type="Proteomes" id="UP000541535"/>
    </source>
</evidence>
<keyword evidence="2" id="KW-0472">Membrane</keyword>
<sequence length="362" mass="39010">MNSTTAIPAKPGRSRLRRFLIDGFYVVLFNLACAVLITYTFGQSSDFFYNLLISNCIGLSIFALVDCVRLLTWGDGQRPSLPKFILLLVCAVPVGQFLGSRLAGLLLGLKINMHYTVNSGLAGGLVFTLLTTVAVSLFFSHRDRLAQARAEAALEKARAEAVERQALQAQLQLLQAQIEPHMLFNTLANLQGLIAIDPARAQQMLDQLIRYLRATLLSSRAQSTTLEQEFALMDAYLGLMSVRMGERLSYAFELPAELQTTQVPPMLLQPLVENAIAHGLEPKIEGGHIAVSARMRDGCLELSVADSGLGPGAGPGKSGTNVGLSNTRERLQALYGNAASLTLEAAAPAGALARILLPIHAI</sequence>
<feature type="transmembrane region" description="Helical" evidence="2">
    <location>
        <begin position="121"/>
        <end position="139"/>
    </location>
</feature>
<keyword evidence="2" id="KW-1133">Transmembrane helix</keyword>
<feature type="transmembrane region" description="Helical" evidence="2">
    <location>
        <begin position="47"/>
        <end position="72"/>
    </location>
</feature>
<keyword evidence="1" id="KW-0175">Coiled coil</keyword>
<evidence type="ECO:0000313" key="4">
    <source>
        <dbReference type="EMBL" id="MBB3118779.1"/>
    </source>
</evidence>
<protein>
    <recommendedName>
        <fullName evidence="3">Signal transduction histidine kinase internal region domain-containing protein</fullName>
    </recommendedName>
</protein>
<dbReference type="EMBL" id="JACHXD010000004">
    <property type="protein sequence ID" value="MBB3118779.1"/>
    <property type="molecule type" value="Genomic_DNA"/>
</dbReference>
<dbReference type="GO" id="GO:0000155">
    <property type="term" value="F:phosphorelay sensor kinase activity"/>
    <property type="evidence" value="ECO:0007669"/>
    <property type="project" value="InterPro"/>
</dbReference>
<dbReference type="InterPro" id="IPR010559">
    <property type="entry name" value="Sig_transdc_His_kin_internal"/>
</dbReference>
<name>A0A7W5B932_9BURK</name>
<gene>
    <name evidence="4" type="ORF">FHS03_001824</name>
</gene>
<evidence type="ECO:0000259" key="3">
    <source>
        <dbReference type="Pfam" id="PF06580"/>
    </source>
</evidence>
<accession>A0A7W5B932</accession>
<keyword evidence="2" id="KW-0812">Transmembrane</keyword>
<feature type="transmembrane region" description="Helical" evidence="2">
    <location>
        <begin position="84"/>
        <end position="109"/>
    </location>
</feature>
<reference evidence="4 5" key="1">
    <citation type="submission" date="2020-08" db="EMBL/GenBank/DDBJ databases">
        <title>Genomic Encyclopedia of Type Strains, Phase III (KMG-III): the genomes of soil and plant-associated and newly described type strains.</title>
        <authorList>
            <person name="Whitman W."/>
        </authorList>
    </citation>
    <scope>NUCLEOTIDE SEQUENCE [LARGE SCALE GENOMIC DNA]</scope>
    <source>
        <strain evidence="4 5">CECT 8897</strain>
    </source>
</reference>
<dbReference type="InterPro" id="IPR036890">
    <property type="entry name" value="HATPase_C_sf"/>
</dbReference>
<dbReference type="SUPFAM" id="SSF55874">
    <property type="entry name" value="ATPase domain of HSP90 chaperone/DNA topoisomerase II/histidine kinase"/>
    <property type="match status" value="1"/>
</dbReference>
<comment type="caution">
    <text evidence="4">The sequence shown here is derived from an EMBL/GenBank/DDBJ whole genome shotgun (WGS) entry which is preliminary data.</text>
</comment>
<evidence type="ECO:0000256" key="1">
    <source>
        <dbReference type="SAM" id="Coils"/>
    </source>
</evidence>
<proteinExistence type="predicted"/>
<feature type="transmembrane region" description="Helical" evidence="2">
    <location>
        <begin position="20"/>
        <end position="41"/>
    </location>
</feature>
<dbReference type="RefSeq" id="WP_183440672.1">
    <property type="nucleotide sequence ID" value="NZ_JACHXD010000004.1"/>
</dbReference>